<dbReference type="PROSITE" id="PS50963">
    <property type="entry name" value="LINK_2"/>
    <property type="match status" value="1"/>
</dbReference>
<accession>A0ABY7FRH8</accession>
<evidence type="ECO:0000313" key="3">
    <source>
        <dbReference type="EMBL" id="WAR23754.1"/>
    </source>
</evidence>
<dbReference type="InterPro" id="IPR016187">
    <property type="entry name" value="CTDL_fold"/>
</dbReference>
<organism evidence="3 4">
    <name type="scientific">Mya arenaria</name>
    <name type="common">Soft-shell clam</name>
    <dbReference type="NCBI Taxonomy" id="6604"/>
    <lineage>
        <taxon>Eukaryota</taxon>
        <taxon>Metazoa</taxon>
        <taxon>Spiralia</taxon>
        <taxon>Lophotrochozoa</taxon>
        <taxon>Mollusca</taxon>
        <taxon>Bivalvia</taxon>
        <taxon>Autobranchia</taxon>
        <taxon>Heteroconchia</taxon>
        <taxon>Euheterodonta</taxon>
        <taxon>Imparidentia</taxon>
        <taxon>Neoheterodontei</taxon>
        <taxon>Myida</taxon>
        <taxon>Myoidea</taxon>
        <taxon>Myidae</taxon>
        <taxon>Mya</taxon>
    </lineage>
</organism>
<keyword evidence="4" id="KW-1185">Reference proteome</keyword>
<dbReference type="SUPFAM" id="SSF56436">
    <property type="entry name" value="C-type lectin-like"/>
    <property type="match status" value="1"/>
</dbReference>
<dbReference type="InterPro" id="IPR000538">
    <property type="entry name" value="Link_dom"/>
</dbReference>
<dbReference type="Pfam" id="PF00193">
    <property type="entry name" value="Xlink"/>
    <property type="match status" value="1"/>
</dbReference>
<proteinExistence type="predicted"/>
<dbReference type="Gene3D" id="3.10.100.10">
    <property type="entry name" value="Mannose-Binding Protein A, subunit A"/>
    <property type="match status" value="1"/>
</dbReference>
<evidence type="ECO:0000256" key="1">
    <source>
        <dbReference type="ARBA" id="ARBA00023157"/>
    </source>
</evidence>
<reference evidence="3" key="1">
    <citation type="submission" date="2022-11" db="EMBL/GenBank/DDBJ databases">
        <title>Centuries of genome instability and evolution in soft-shell clam transmissible cancer (bioRxiv).</title>
        <authorList>
            <person name="Hart S.F.M."/>
            <person name="Yonemitsu M.A."/>
            <person name="Giersch R.M."/>
            <person name="Beal B.F."/>
            <person name="Arriagada G."/>
            <person name="Davis B.W."/>
            <person name="Ostrander E.A."/>
            <person name="Goff S.P."/>
            <person name="Metzger M.J."/>
        </authorList>
    </citation>
    <scope>NUCLEOTIDE SEQUENCE</scope>
    <source>
        <strain evidence="3">MELC-2E11</strain>
        <tissue evidence="3">Siphon/mantle</tissue>
    </source>
</reference>
<protein>
    <recommendedName>
        <fullName evidence="2">Link domain-containing protein</fullName>
    </recommendedName>
</protein>
<sequence length="206" mass="23133">MTPVDPDGAYSQPNRLDIIVSDNPSKYLLWFICYDTSLTLKGKCTRAFATILIPDPRPEVDIYMDGSPDDDLDLTNTDWSSIEKMTQRSIGERLVNNDLLGFKWYWAGQDIVPFQKLINLQGAAGADTLYSLEQGTARCAMDGFSIATPDDLLQARLMGLHFCSCGWLSDGNAGFVLQYAWPDCISWFTDQIITCNWGYGNVWCKI</sequence>
<dbReference type="EMBL" id="CP111024">
    <property type="protein sequence ID" value="WAR23754.1"/>
    <property type="molecule type" value="Genomic_DNA"/>
</dbReference>
<evidence type="ECO:0000259" key="2">
    <source>
        <dbReference type="PROSITE" id="PS50963"/>
    </source>
</evidence>
<evidence type="ECO:0000313" key="4">
    <source>
        <dbReference type="Proteomes" id="UP001164746"/>
    </source>
</evidence>
<dbReference type="InterPro" id="IPR016186">
    <property type="entry name" value="C-type_lectin-like/link_sf"/>
</dbReference>
<gene>
    <name evidence="3" type="ORF">MAR_037423</name>
</gene>
<feature type="domain" description="Link" evidence="2">
    <location>
        <begin position="117"/>
        <end position="206"/>
    </location>
</feature>
<name>A0ABY7FRH8_MYAAR</name>
<keyword evidence="1" id="KW-1015">Disulfide bond</keyword>
<dbReference type="Proteomes" id="UP001164746">
    <property type="component" value="Chromosome 13"/>
</dbReference>